<dbReference type="EMBL" id="RJUF01000003">
    <property type="protein sequence ID" value="MCP9761831.1"/>
    <property type="molecule type" value="Genomic_DNA"/>
</dbReference>
<dbReference type="Proteomes" id="UP001204144">
    <property type="component" value="Unassembled WGS sequence"/>
</dbReference>
<dbReference type="AlphaFoldDB" id="A0AAE3H0I5"/>
<organism evidence="4 5">
    <name type="scientific">Lacihabitans soyangensis</name>
    <dbReference type="NCBI Taxonomy" id="869394"/>
    <lineage>
        <taxon>Bacteria</taxon>
        <taxon>Pseudomonadati</taxon>
        <taxon>Bacteroidota</taxon>
        <taxon>Cytophagia</taxon>
        <taxon>Cytophagales</taxon>
        <taxon>Leadbetterellaceae</taxon>
        <taxon>Lacihabitans</taxon>
    </lineage>
</organism>
<protein>
    <submittedName>
        <fullName evidence="4">ATPase</fullName>
    </submittedName>
</protein>
<keyword evidence="3" id="KW-0472">Membrane</keyword>
<dbReference type="PANTHER" id="PTHR45615">
    <property type="entry name" value="MYOSIN HEAVY CHAIN, NON-MUSCLE"/>
    <property type="match status" value="1"/>
</dbReference>
<keyword evidence="1" id="KW-0175">Coiled coil</keyword>
<dbReference type="PANTHER" id="PTHR45615:SF40">
    <property type="entry name" value="MYOSIN HEAVY CHAIN, NON-MUSCLE"/>
    <property type="match status" value="1"/>
</dbReference>
<name>A0AAE3H0I5_9BACT</name>
<feature type="coiled-coil region" evidence="1">
    <location>
        <begin position="962"/>
        <end position="1050"/>
    </location>
</feature>
<feature type="region of interest" description="Disordered" evidence="2">
    <location>
        <begin position="674"/>
        <end position="765"/>
    </location>
</feature>
<sequence length="1099" mass="127069">MKNNIEFSGLLEKISEFKSKYYKNLLLKGALIGLSLILVSYIVVNFLEYFGRFSSNFRAILLVGFIGVSAYTLFFYILKPLFYLLNINKPISDETAAEQIGQFFPNIKDKLLNTLQLANGLSDADNALLEASIAQKTKELKLVKFADAINLQENKKYLKYALPPLLAILLISAIAPSFFKSTERIVYFKRNFAEPAPFQFEILNKNLQAVKNEDYQLNLKLIGNSLPEDVFLVYNDRKYKMNLKDPRNFDFVFSKVQEETEFHFLAGGFTSNTFKLGMIARPSLLSFNVQLKYPAYLNKTSEDFDNVGNLIVPEGTVVEWKFKTDEADSLNVIFEGSKPLKVSKGLITDFNFQKRFAKSQNYEVLLKNKNATTNADKISYYINVIPDKYPQISFEQIKDSSLYNYIGIGGSITDDYGLSDFKFMYRTKSGNTPFKAVDIPFNKTSLSQTFFYQVNINNLGLEKSDKLEYYLQVTDNDGVNGRKSTKSGTMVFGMPTAQQFDQEVEKQIEKTEDKFEDLLQKSKEFKKALENLEADLKKKKEMDFQDKKEFEDLLKKKDEMMKELKDLQKQLEDLKEKQNRFDKQSPELQQKMDLLQKMLDELMKSEESKVLEDLKKMMEEQLNEKSLDKMNDFKKDQRNIDKEIDRTMKLFKDLQLKQKVQETVKELEKLADKQEELAEKTDKENKESPKNEELKKEQEKLNKEFEEKKEKLKDIEKLSKELKKDVDTQKEDQKEVSEEQKKAQKEMENKDNKAASKAQKKASKSMRNMAAQMAESMQEGEMKQLDLDIDALRDILENLLKVSHDQERVMKNFRSISVSDPRFVSLSQEQLKISDDAKVVEDSLYSLAKRVMQIESFITKEVTDMKNSIDESVKFIKERKTPQAASKQQFSMTSMNNLALMLGDTFKQMQQMMAMSMPGSGKGGKDGNAPSDGMGQKQQELNKKIQGLGQSGQGGKQMSEELAKIANEQAKIRKQLKDLQEQMNGTEQGKKMGNNLEEIQKKMDESENDLVNKRITPNLLKRQKEIEIRLLEAEKAIKEQELDAKRKSNTGVTFNRVSPPDLEKFRKEKEKQVELLRTTPPNFTPFYKKQTDSYFKRIN</sequence>
<keyword evidence="3" id="KW-0812">Transmembrane</keyword>
<feature type="transmembrane region" description="Helical" evidence="3">
    <location>
        <begin position="25"/>
        <end position="47"/>
    </location>
</feature>
<dbReference type="GO" id="GO:0005737">
    <property type="term" value="C:cytoplasm"/>
    <property type="evidence" value="ECO:0007669"/>
    <property type="project" value="TreeGrafter"/>
</dbReference>
<dbReference type="GO" id="GO:0051015">
    <property type="term" value="F:actin filament binding"/>
    <property type="evidence" value="ECO:0007669"/>
    <property type="project" value="TreeGrafter"/>
</dbReference>
<dbReference type="GO" id="GO:0032982">
    <property type="term" value="C:myosin filament"/>
    <property type="evidence" value="ECO:0007669"/>
    <property type="project" value="TreeGrafter"/>
</dbReference>
<evidence type="ECO:0000313" key="4">
    <source>
        <dbReference type="EMBL" id="MCP9761831.1"/>
    </source>
</evidence>
<proteinExistence type="predicted"/>
<feature type="transmembrane region" description="Helical" evidence="3">
    <location>
        <begin position="59"/>
        <end position="78"/>
    </location>
</feature>
<gene>
    <name evidence="4" type="ORF">EGI31_02610</name>
</gene>
<accession>A0AAE3H0I5</accession>
<dbReference type="RefSeq" id="WP_255035574.1">
    <property type="nucleotide sequence ID" value="NZ_RJUF01000003.1"/>
</dbReference>
<dbReference type="GO" id="GO:0016460">
    <property type="term" value="C:myosin II complex"/>
    <property type="evidence" value="ECO:0007669"/>
    <property type="project" value="TreeGrafter"/>
</dbReference>
<feature type="coiled-coil region" evidence="1">
    <location>
        <begin position="501"/>
        <end position="624"/>
    </location>
</feature>
<evidence type="ECO:0000256" key="1">
    <source>
        <dbReference type="SAM" id="Coils"/>
    </source>
</evidence>
<keyword evidence="5" id="KW-1185">Reference proteome</keyword>
<evidence type="ECO:0000313" key="5">
    <source>
        <dbReference type="Proteomes" id="UP001204144"/>
    </source>
</evidence>
<feature type="compositionally biased region" description="Basic and acidic residues" evidence="2">
    <location>
        <begin position="674"/>
        <end position="754"/>
    </location>
</feature>
<reference evidence="4 5" key="1">
    <citation type="submission" date="2018-11" db="EMBL/GenBank/DDBJ databases">
        <title>Novel bacteria species description.</title>
        <authorList>
            <person name="Han J.-H."/>
        </authorList>
    </citation>
    <scope>NUCLEOTIDE SEQUENCE [LARGE SCALE GENOMIC DNA]</scope>
    <source>
        <strain evidence="4 5">KCTC23259</strain>
    </source>
</reference>
<comment type="caution">
    <text evidence="4">The sequence shown here is derived from an EMBL/GenBank/DDBJ whole genome shotgun (WGS) entry which is preliminary data.</text>
</comment>
<keyword evidence="3" id="KW-1133">Transmembrane helix</keyword>
<dbReference type="GO" id="GO:0000146">
    <property type="term" value="F:microfilament motor activity"/>
    <property type="evidence" value="ECO:0007669"/>
    <property type="project" value="TreeGrafter"/>
</dbReference>
<feature type="region of interest" description="Disordered" evidence="2">
    <location>
        <begin position="917"/>
        <end position="940"/>
    </location>
</feature>
<evidence type="ECO:0000256" key="2">
    <source>
        <dbReference type="SAM" id="MobiDB-lite"/>
    </source>
</evidence>
<feature type="transmembrane region" description="Helical" evidence="3">
    <location>
        <begin position="160"/>
        <end position="179"/>
    </location>
</feature>
<evidence type="ECO:0000256" key="3">
    <source>
        <dbReference type="SAM" id="Phobius"/>
    </source>
</evidence>